<feature type="non-terminal residue" evidence="1">
    <location>
        <position position="1"/>
    </location>
</feature>
<evidence type="ECO:0000313" key="2">
    <source>
        <dbReference type="Proteomes" id="UP000265520"/>
    </source>
</evidence>
<proteinExistence type="predicted"/>
<comment type="caution">
    <text evidence="1">The sequence shown here is derived from an EMBL/GenBank/DDBJ whole genome shotgun (WGS) entry which is preliminary data.</text>
</comment>
<dbReference type="Proteomes" id="UP000265520">
    <property type="component" value="Unassembled WGS sequence"/>
</dbReference>
<organism evidence="1 2">
    <name type="scientific">Trifolium medium</name>
    <dbReference type="NCBI Taxonomy" id="97028"/>
    <lineage>
        <taxon>Eukaryota</taxon>
        <taxon>Viridiplantae</taxon>
        <taxon>Streptophyta</taxon>
        <taxon>Embryophyta</taxon>
        <taxon>Tracheophyta</taxon>
        <taxon>Spermatophyta</taxon>
        <taxon>Magnoliopsida</taxon>
        <taxon>eudicotyledons</taxon>
        <taxon>Gunneridae</taxon>
        <taxon>Pentapetalae</taxon>
        <taxon>rosids</taxon>
        <taxon>fabids</taxon>
        <taxon>Fabales</taxon>
        <taxon>Fabaceae</taxon>
        <taxon>Papilionoideae</taxon>
        <taxon>50 kb inversion clade</taxon>
        <taxon>NPAAA clade</taxon>
        <taxon>Hologalegina</taxon>
        <taxon>IRL clade</taxon>
        <taxon>Trifolieae</taxon>
        <taxon>Trifolium</taxon>
    </lineage>
</organism>
<keyword evidence="2" id="KW-1185">Reference proteome</keyword>
<evidence type="ECO:0000313" key="1">
    <source>
        <dbReference type="EMBL" id="MCI73390.1"/>
    </source>
</evidence>
<dbReference type="AlphaFoldDB" id="A0A392UM15"/>
<dbReference type="EMBL" id="LXQA010837421">
    <property type="protein sequence ID" value="MCI73390.1"/>
    <property type="molecule type" value="Genomic_DNA"/>
</dbReference>
<accession>A0A392UM15</accession>
<sequence length="34" mass="3691">VPCDPFAYLKLDIAPLVADVSSYVKPDIATLIEN</sequence>
<name>A0A392UM15_9FABA</name>
<reference evidence="1 2" key="1">
    <citation type="journal article" date="2018" name="Front. Plant Sci.">
        <title>Red Clover (Trifolium pratense) and Zigzag Clover (T. medium) - A Picture of Genomic Similarities and Differences.</title>
        <authorList>
            <person name="Dluhosova J."/>
            <person name="Istvanek J."/>
            <person name="Nedelnik J."/>
            <person name="Repkova J."/>
        </authorList>
    </citation>
    <scope>NUCLEOTIDE SEQUENCE [LARGE SCALE GENOMIC DNA]</scope>
    <source>
        <strain evidence="2">cv. 10/8</strain>
        <tissue evidence="1">Leaf</tissue>
    </source>
</reference>
<protein>
    <submittedName>
        <fullName evidence="1">Uncharacterized protein</fullName>
    </submittedName>
</protein>